<accession>A0A8H7Y4Q4</accession>
<dbReference type="GO" id="GO:0046872">
    <property type="term" value="F:metal ion binding"/>
    <property type="evidence" value="ECO:0007669"/>
    <property type="project" value="UniProtKB-KW"/>
</dbReference>
<dbReference type="PANTHER" id="PTHR11080">
    <property type="entry name" value="PYRAZINAMIDASE/NICOTINAMIDASE"/>
    <property type="match status" value="1"/>
</dbReference>
<comment type="similarity">
    <text evidence="1">Belongs to the isochorismatase family.</text>
</comment>
<evidence type="ECO:0000256" key="5">
    <source>
        <dbReference type="ARBA" id="ARBA00037900"/>
    </source>
</evidence>
<keyword evidence="3" id="KW-0479">Metal-binding</keyword>
<dbReference type="AlphaFoldDB" id="A0A8H7Y4Q4"/>
<comment type="pathway">
    <text evidence="5">Cofactor biosynthesis; nicotinate biosynthesis; nicotinate from nicotinamide: step 1/1.</text>
</comment>
<dbReference type="InterPro" id="IPR036380">
    <property type="entry name" value="Isochorismatase-like_sf"/>
</dbReference>
<keyword evidence="2" id="KW-0662">Pyridine nucleotide biosynthesis</keyword>
<dbReference type="GO" id="GO:0008936">
    <property type="term" value="F:nicotinamidase activity"/>
    <property type="evidence" value="ECO:0007669"/>
    <property type="project" value="UniProtKB-EC"/>
</dbReference>
<feature type="domain" description="Isochorismatase-like" evidence="8">
    <location>
        <begin position="29"/>
        <end position="233"/>
    </location>
</feature>
<reference evidence="9" key="1">
    <citation type="submission" date="2021-02" db="EMBL/GenBank/DDBJ databases">
        <title>Psilocybe cubensis genome.</title>
        <authorList>
            <person name="Mckernan K.J."/>
            <person name="Crawford S."/>
            <person name="Trippe A."/>
            <person name="Kane L.T."/>
            <person name="Mclaughlin S."/>
        </authorList>
    </citation>
    <scope>NUCLEOTIDE SEQUENCE [LARGE SCALE GENOMIC DNA]</scope>
    <source>
        <strain evidence="9">MGC-MH-2018</strain>
    </source>
</reference>
<dbReference type="PANTHER" id="PTHR11080:SF2">
    <property type="entry name" value="LD05707P"/>
    <property type="match status" value="1"/>
</dbReference>
<dbReference type="InterPro" id="IPR000868">
    <property type="entry name" value="Isochorismatase-like_dom"/>
</dbReference>
<dbReference type="SUPFAM" id="SSF52499">
    <property type="entry name" value="Isochorismatase-like hydrolases"/>
    <property type="match status" value="1"/>
</dbReference>
<dbReference type="OrthoDB" id="1739143at2759"/>
<dbReference type="Gene3D" id="3.40.50.850">
    <property type="entry name" value="Isochorismatase-like"/>
    <property type="match status" value="1"/>
</dbReference>
<keyword evidence="4" id="KW-0378">Hydrolase</keyword>
<evidence type="ECO:0000256" key="7">
    <source>
        <dbReference type="ARBA" id="ARBA00043224"/>
    </source>
</evidence>
<protein>
    <recommendedName>
        <fullName evidence="6">nicotinamidase</fullName>
        <ecNumber evidence="6">3.5.1.19</ecNumber>
    </recommendedName>
    <alternativeName>
        <fullName evidence="7">Nicotinamide deamidase</fullName>
    </alternativeName>
</protein>
<comment type="caution">
    <text evidence="9">The sequence shown here is derived from an EMBL/GenBank/DDBJ whole genome shotgun (WGS) entry which is preliminary data.</text>
</comment>
<dbReference type="Pfam" id="PF00857">
    <property type="entry name" value="Isochorismatase"/>
    <property type="match status" value="1"/>
</dbReference>
<dbReference type="EMBL" id="JAFIQS010000001">
    <property type="protein sequence ID" value="KAG5173725.1"/>
    <property type="molecule type" value="Genomic_DNA"/>
</dbReference>
<proteinExistence type="inferred from homology"/>
<dbReference type="InterPro" id="IPR052347">
    <property type="entry name" value="Isochorismatase_Nicotinamidase"/>
</dbReference>
<evidence type="ECO:0000256" key="1">
    <source>
        <dbReference type="ARBA" id="ARBA00006336"/>
    </source>
</evidence>
<evidence type="ECO:0000259" key="8">
    <source>
        <dbReference type="Pfam" id="PF00857"/>
    </source>
</evidence>
<dbReference type="CDD" id="cd01011">
    <property type="entry name" value="nicotinamidase"/>
    <property type="match status" value="1"/>
</dbReference>
<organism evidence="9">
    <name type="scientific">Psilocybe cubensis</name>
    <name type="common">Psychedelic mushroom</name>
    <name type="synonym">Stropharia cubensis</name>
    <dbReference type="NCBI Taxonomy" id="181762"/>
    <lineage>
        <taxon>Eukaryota</taxon>
        <taxon>Fungi</taxon>
        <taxon>Dikarya</taxon>
        <taxon>Basidiomycota</taxon>
        <taxon>Agaricomycotina</taxon>
        <taxon>Agaricomycetes</taxon>
        <taxon>Agaricomycetidae</taxon>
        <taxon>Agaricales</taxon>
        <taxon>Agaricineae</taxon>
        <taxon>Strophariaceae</taxon>
        <taxon>Psilocybe</taxon>
    </lineage>
</organism>
<dbReference type="EC" id="3.5.1.19" evidence="6"/>
<sequence>MSTPISTTPPLIQINDDSPKGDKTAFVPALLVIDMQNDFVYGSLAVPGGESLIERINTLIDLPFKARIATRDFHPDNHVSFAQTHQKPTFSKATVFHPGDEEEKEGAQLTMWPIHCVAYSGGADFVPGLKTTTFDAVVHKGTHPRIESYSAFRDVWGKTETELPGILEELGVTDVYLAGLAGDYCVKYTALDAVDYGYNTWLVRDGIKSISKEESDKSFAQMEKKGVKFTTIKELQKLLAPSVPVLN</sequence>
<name>A0A8H7Y4Q4_PSICU</name>
<gene>
    <name evidence="9" type="ORF">JR316_000382</name>
</gene>
<dbReference type="NCBIfam" id="NF008623">
    <property type="entry name" value="PRK11609.1"/>
    <property type="match status" value="1"/>
</dbReference>
<evidence type="ECO:0000256" key="3">
    <source>
        <dbReference type="ARBA" id="ARBA00022723"/>
    </source>
</evidence>
<evidence type="ECO:0000256" key="4">
    <source>
        <dbReference type="ARBA" id="ARBA00022801"/>
    </source>
</evidence>
<evidence type="ECO:0000256" key="6">
    <source>
        <dbReference type="ARBA" id="ARBA00039017"/>
    </source>
</evidence>
<evidence type="ECO:0000256" key="2">
    <source>
        <dbReference type="ARBA" id="ARBA00022642"/>
    </source>
</evidence>
<evidence type="ECO:0000313" key="9">
    <source>
        <dbReference type="EMBL" id="KAG5173725.1"/>
    </source>
</evidence>
<dbReference type="GO" id="GO:0019363">
    <property type="term" value="P:pyridine nucleotide biosynthetic process"/>
    <property type="evidence" value="ECO:0007669"/>
    <property type="project" value="UniProtKB-KW"/>
</dbReference>